<dbReference type="AlphaFoldDB" id="A0A4R5DRF4"/>
<dbReference type="SUPFAM" id="SSF49464">
    <property type="entry name" value="Carboxypeptidase regulatory domain-like"/>
    <property type="match status" value="1"/>
</dbReference>
<evidence type="ECO:0000313" key="1">
    <source>
        <dbReference type="EMBL" id="TDE16899.1"/>
    </source>
</evidence>
<sequence length="582" mass="64926">MSESASAQDLLEKKISIRVNNLQIDETLRKLGELGGFSFSYSPDVIDVKRKITLQVTNRSVREILNEIFRGKVGYKERRKYIILQNLPETKESETPANFNLNGYILDNATGEKLANASIYESVTLASTISNQYGYYKIRLPAAAASLRLEIRKEDYTGRSISIPGRKDRYLPIALNPDTLRPLSTISPRILPRTDSLYQRIEIPDYNYTVFDSTISTNSSEALARQQYQKLKKTYQTVQTELGKAFASAKQAVNIRNITDTLYRPFQASILPFLGTNHNLSGNIVNKVSLNLFAGYSLGVNGLELGAILNVVRGNVSGFQLAGIGNLVGNDVTGFQYANFLNLTLGNFKGFQGSPLINYTRKNFQGFQFAGAGNVLAGTLNGYQFSPTFNYAKNVQTGHQIGLANYADYSETTPFGLFSYVQRNGYRRYEFAASEFNYFNFSFKTGMKRFYNIFSIGFNGTLDNKPLGTLGYGFGTAQNLGKGWMLNQDITANAVFIKKLDEDEIPAGHFRFSLGVEKKLGQRFALFLGPSVNWLTGDEEDLINPANLGIVKPLWIGKNPDSKSKSYGWIGFQVGIRFCNPI</sequence>
<evidence type="ECO:0008006" key="3">
    <source>
        <dbReference type="Google" id="ProtNLM"/>
    </source>
</evidence>
<evidence type="ECO:0000313" key="2">
    <source>
        <dbReference type="Proteomes" id="UP000294850"/>
    </source>
</evidence>
<organism evidence="1 2">
    <name type="scientific">Dyadobacter psychrotolerans</name>
    <dbReference type="NCBI Taxonomy" id="2541721"/>
    <lineage>
        <taxon>Bacteria</taxon>
        <taxon>Pseudomonadati</taxon>
        <taxon>Bacteroidota</taxon>
        <taxon>Cytophagia</taxon>
        <taxon>Cytophagales</taxon>
        <taxon>Spirosomataceae</taxon>
        <taxon>Dyadobacter</taxon>
    </lineage>
</organism>
<dbReference type="EMBL" id="SMFL01000003">
    <property type="protein sequence ID" value="TDE16899.1"/>
    <property type="molecule type" value="Genomic_DNA"/>
</dbReference>
<keyword evidence="2" id="KW-1185">Reference proteome</keyword>
<dbReference type="InterPro" id="IPR008969">
    <property type="entry name" value="CarboxyPept-like_regulatory"/>
</dbReference>
<gene>
    <name evidence="1" type="ORF">E0F88_10270</name>
</gene>
<proteinExistence type="predicted"/>
<protein>
    <recommendedName>
        <fullName evidence="3">Secretin/TonB short N-terminal domain-containing protein</fullName>
    </recommendedName>
</protein>
<dbReference type="OrthoDB" id="5505971at2"/>
<reference evidence="1 2" key="1">
    <citation type="submission" date="2019-03" db="EMBL/GenBank/DDBJ databases">
        <title>Dyadobacter AR-3-6 sp. nov., isolated from arctic soil.</title>
        <authorList>
            <person name="Chaudhary D.K."/>
        </authorList>
    </citation>
    <scope>NUCLEOTIDE SEQUENCE [LARGE SCALE GENOMIC DNA]</scope>
    <source>
        <strain evidence="1 2">AR-3-6</strain>
    </source>
</reference>
<comment type="caution">
    <text evidence="1">The sequence shown here is derived from an EMBL/GenBank/DDBJ whole genome shotgun (WGS) entry which is preliminary data.</text>
</comment>
<accession>A0A4R5DRF4</accession>
<dbReference type="Proteomes" id="UP000294850">
    <property type="component" value="Unassembled WGS sequence"/>
</dbReference>
<name>A0A4R5DRF4_9BACT</name>